<dbReference type="GO" id="GO:0003677">
    <property type="term" value="F:DNA binding"/>
    <property type="evidence" value="ECO:0007669"/>
    <property type="project" value="UniProtKB-KW"/>
</dbReference>
<dbReference type="AlphaFoldDB" id="A0A3A8JBA1"/>
<dbReference type="PANTHER" id="PTHR33204:SF29">
    <property type="entry name" value="TRANSCRIPTIONAL REGULATOR"/>
    <property type="match status" value="1"/>
</dbReference>
<keyword evidence="2" id="KW-0238">DNA-binding</keyword>
<dbReference type="InterPro" id="IPR002577">
    <property type="entry name" value="HTH_HxlR"/>
</dbReference>
<dbReference type="PROSITE" id="PS51118">
    <property type="entry name" value="HTH_HXLR"/>
    <property type="match status" value="1"/>
</dbReference>
<keyword evidence="3" id="KW-0804">Transcription</keyword>
<evidence type="ECO:0000256" key="1">
    <source>
        <dbReference type="ARBA" id="ARBA00023015"/>
    </source>
</evidence>
<dbReference type="Proteomes" id="UP000268094">
    <property type="component" value="Unassembled WGS sequence"/>
</dbReference>
<name>A0A3A8JBA1_9BACT</name>
<evidence type="ECO:0000259" key="4">
    <source>
        <dbReference type="PROSITE" id="PS51118"/>
    </source>
</evidence>
<dbReference type="RefSeq" id="WP_120540865.1">
    <property type="nucleotide sequence ID" value="NZ_RAVZ01000067.1"/>
</dbReference>
<dbReference type="OrthoDB" id="9800350at2"/>
<evidence type="ECO:0000256" key="3">
    <source>
        <dbReference type="ARBA" id="ARBA00023163"/>
    </source>
</evidence>
<dbReference type="SUPFAM" id="SSF46785">
    <property type="entry name" value="Winged helix' DNA-binding domain"/>
    <property type="match status" value="1"/>
</dbReference>
<dbReference type="PANTHER" id="PTHR33204">
    <property type="entry name" value="TRANSCRIPTIONAL REGULATOR, MARR FAMILY"/>
    <property type="match status" value="1"/>
</dbReference>
<keyword evidence="6" id="KW-1185">Reference proteome</keyword>
<evidence type="ECO:0000313" key="6">
    <source>
        <dbReference type="Proteomes" id="UP000268094"/>
    </source>
</evidence>
<accession>A0A3A8JBA1</accession>
<evidence type="ECO:0000256" key="2">
    <source>
        <dbReference type="ARBA" id="ARBA00023125"/>
    </source>
</evidence>
<evidence type="ECO:0000313" key="5">
    <source>
        <dbReference type="EMBL" id="RKG89494.1"/>
    </source>
</evidence>
<protein>
    <submittedName>
        <fullName evidence="5">Transcriptional regulator</fullName>
    </submittedName>
</protein>
<sequence>MARHKTYECSAGCPVSATLDLIGGKWKGLILYHLLEGTLRFGELRKCIPDVTQRMLTQHLRELEASGLVHRKVYVEVPPRVEYSLTAQGQTLREVILALKHWGEAYLGQKGRKRTLTAVAR</sequence>
<proteinExistence type="predicted"/>
<dbReference type="InterPro" id="IPR036390">
    <property type="entry name" value="WH_DNA-bd_sf"/>
</dbReference>
<gene>
    <name evidence="5" type="ORF">D7V88_12505</name>
</gene>
<dbReference type="InterPro" id="IPR036388">
    <property type="entry name" value="WH-like_DNA-bd_sf"/>
</dbReference>
<dbReference type="Gene3D" id="1.10.10.10">
    <property type="entry name" value="Winged helix-like DNA-binding domain superfamily/Winged helix DNA-binding domain"/>
    <property type="match status" value="1"/>
</dbReference>
<dbReference type="Pfam" id="PF01638">
    <property type="entry name" value="HxlR"/>
    <property type="match status" value="1"/>
</dbReference>
<dbReference type="CDD" id="cd00090">
    <property type="entry name" value="HTH_ARSR"/>
    <property type="match status" value="1"/>
</dbReference>
<reference evidence="6" key="1">
    <citation type="submission" date="2018-09" db="EMBL/GenBank/DDBJ databases">
        <authorList>
            <person name="Livingstone P.G."/>
            <person name="Whitworth D.E."/>
        </authorList>
    </citation>
    <scope>NUCLEOTIDE SEQUENCE [LARGE SCALE GENOMIC DNA]</scope>
    <source>
        <strain evidence="6">CA054A</strain>
    </source>
</reference>
<comment type="caution">
    <text evidence="5">The sequence shown here is derived from an EMBL/GenBank/DDBJ whole genome shotgun (WGS) entry which is preliminary data.</text>
</comment>
<keyword evidence="1" id="KW-0805">Transcription regulation</keyword>
<dbReference type="InterPro" id="IPR011991">
    <property type="entry name" value="ArsR-like_HTH"/>
</dbReference>
<feature type="domain" description="HTH hxlR-type" evidence="4">
    <location>
        <begin position="13"/>
        <end position="111"/>
    </location>
</feature>
<dbReference type="GO" id="GO:0006355">
    <property type="term" value="P:regulation of DNA-templated transcription"/>
    <property type="evidence" value="ECO:0007669"/>
    <property type="project" value="UniProtKB-ARBA"/>
</dbReference>
<organism evidence="5 6">
    <name type="scientific">Corallococcus terminator</name>
    <dbReference type="NCBI Taxonomy" id="2316733"/>
    <lineage>
        <taxon>Bacteria</taxon>
        <taxon>Pseudomonadati</taxon>
        <taxon>Myxococcota</taxon>
        <taxon>Myxococcia</taxon>
        <taxon>Myxococcales</taxon>
        <taxon>Cystobacterineae</taxon>
        <taxon>Myxococcaceae</taxon>
        <taxon>Corallococcus</taxon>
    </lineage>
</organism>
<dbReference type="EMBL" id="RAVZ01000067">
    <property type="protein sequence ID" value="RKG89494.1"/>
    <property type="molecule type" value="Genomic_DNA"/>
</dbReference>